<dbReference type="GO" id="GO:0006633">
    <property type="term" value="P:fatty acid biosynthetic process"/>
    <property type="evidence" value="ECO:0007669"/>
    <property type="project" value="InterPro"/>
</dbReference>
<keyword evidence="1" id="KW-0808">Transferase</keyword>
<dbReference type="PANTHER" id="PTHR11877:SF46">
    <property type="entry name" value="TYPE III POLYKETIDE SYNTHASE A"/>
    <property type="match status" value="1"/>
</dbReference>
<dbReference type="GO" id="GO:0016747">
    <property type="term" value="F:acyltransferase activity, transferring groups other than amino-acyl groups"/>
    <property type="evidence" value="ECO:0007669"/>
    <property type="project" value="InterPro"/>
</dbReference>
<dbReference type="InterPro" id="IPR016039">
    <property type="entry name" value="Thiolase-like"/>
</dbReference>
<dbReference type="OrthoDB" id="4334218at2"/>
<gene>
    <name evidence="4" type="ORF">ACM01_14715</name>
</gene>
<dbReference type="Gene3D" id="3.40.47.10">
    <property type="match status" value="2"/>
</dbReference>
<dbReference type="AlphaFoldDB" id="A0A0J8C8F9"/>
<dbReference type="PANTHER" id="PTHR11877">
    <property type="entry name" value="HYDROXYMETHYLGLUTARYL-COA SYNTHASE"/>
    <property type="match status" value="1"/>
</dbReference>
<dbReference type="InterPro" id="IPR013601">
    <property type="entry name" value="FAE1_typ3_polyketide_synth"/>
</dbReference>
<evidence type="ECO:0000313" key="5">
    <source>
        <dbReference type="Proteomes" id="UP000037432"/>
    </source>
</evidence>
<dbReference type="PIRSF" id="PIRSF000451">
    <property type="entry name" value="PKS_III"/>
    <property type="match status" value="1"/>
</dbReference>
<accession>A0A0J8C8F9</accession>
<dbReference type="InterPro" id="IPR011141">
    <property type="entry name" value="Polyketide_synthase_type-III"/>
</dbReference>
<dbReference type="EMBL" id="LFNT01000014">
    <property type="protein sequence ID" value="KMS74175.1"/>
    <property type="molecule type" value="Genomic_DNA"/>
</dbReference>
<dbReference type="RefSeq" id="WP_048581647.1">
    <property type="nucleotide sequence ID" value="NZ_LFNT01000014.1"/>
</dbReference>
<comment type="caution">
    <text evidence="4">The sequence shown here is derived from an EMBL/GenBank/DDBJ whole genome shotgun (WGS) entry which is preliminary data.</text>
</comment>
<sequence>MPLYCWPPAAVDGEHAVSTADIVREFRTTHPDVPFADRIDGIAASTQIATRRWFLPLSAVTEPGHHGLDLVAADDARRALTGAGLDQVTADSVLAALRTMPSRQTIAERTAPAWAAVCDYATRATLLSLDQAGLSPTDVDVLITSNSTTPALPGLDVELLHRTGMRPDVITYPFTGWACGASTRALALAAQIVDADPNLIVQITVSEALSTTYQVADGSLDALIGRMLFCDSAGAITVTGRPRDGVWLRLDAAYHATLPGTAGHHRLETRADGVHFLMDREGPRAVQASLPLVWQWLTGRHGPGWSPDILFAHPGSTRILEYMAQTLPSGWTPDLLAPTWEAYATGNRGGVSVLDLMARTCRTTPKSGARVAVYAASPGLHITAHDGETL</sequence>
<dbReference type="GO" id="GO:0030639">
    <property type="term" value="P:polyketide biosynthetic process"/>
    <property type="evidence" value="ECO:0007669"/>
    <property type="project" value="TreeGrafter"/>
</dbReference>
<evidence type="ECO:0000313" key="4">
    <source>
        <dbReference type="EMBL" id="KMS74175.1"/>
    </source>
</evidence>
<reference evidence="4 5" key="1">
    <citation type="submission" date="2015-06" db="EMBL/GenBank/DDBJ databases">
        <authorList>
            <person name="Ju K.-S."/>
            <person name="Doroghazi J.R."/>
            <person name="Metcalf W.W."/>
        </authorList>
    </citation>
    <scope>NUCLEOTIDE SEQUENCE [LARGE SCALE GENOMIC DNA]</scope>
    <source>
        <strain evidence="4 5">NRRL 3414</strain>
    </source>
</reference>
<organism evidence="4 5">
    <name type="scientific">Streptomyces viridochromogenes</name>
    <dbReference type="NCBI Taxonomy" id="1938"/>
    <lineage>
        <taxon>Bacteria</taxon>
        <taxon>Bacillati</taxon>
        <taxon>Actinomycetota</taxon>
        <taxon>Actinomycetes</taxon>
        <taxon>Kitasatosporales</taxon>
        <taxon>Streptomycetaceae</taxon>
        <taxon>Streptomyces</taxon>
    </lineage>
</organism>
<dbReference type="Pfam" id="PF08392">
    <property type="entry name" value="FAE1_CUT1_RppA"/>
    <property type="match status" value="1"/>
</dbReference>
<evidence type="ECO:0000256" key="1">
    <source>
        <dbReference type="ARBA" id="ARBA00022679"/>
    </source>
</evidence>
<evidence type="ECO:0000256" key="2">
    <source>
        <dbReference type="PIRSR" id="PIRSR000451-1"/>
    </source>
</evidence>
<dbReference type="Proteomes" id="UP000037432">
    <property type="component" value="Unassembled WGS sequence"/>
</dbReference>
<dbReference type="SUPFAM" id="SSF53901">
    <property type="entry name" value="Thiolase-like"/>
    <property type="match status" value="2"/>
</dbReference>
<dbReference type="GO" id="GO:0016020">
    <property type="term" value="C:membrane"/>
    <property type="evidence" value="ECO:0007669"/>
    <property type="project" value="InterPro"/>
</dbReference>
<feature type="active site" description="Acyl-thioester intermediate" evidence="2">
    <location>
        <position position="179"/>
    </location>
</feature>
<name>A0A0J8C8F9_STRVR</name>
<evidence type="ECO:0000259" key="3">
    <source>
        <dbReference type="Pfam" id="PF08392"/>
    </source>
</evidence>
<dbReference type="PATRIC" id="fig|1938.3.peg.8515"/>
<proteinExistence type="predicted"/>
<feature type="domain" description="FAE" evidence="3">
    <location>
        <begin position="129"/>
        <end position="243"/>
    </location>
</feature>
<protein>
    <submittedName>
        <fullName evidence="4">Polyketide synthase</fullName>
    </submittedName>
</protein>